<protein>
    <submittedName>
        <fullName evidence="2">Uncharacterized protein</fullName>
    </submittedName>
</protein>
<keyword evidence="1" id="KW-0812">Transmembrane</keyword>
<dbReference type="Proteomes" id="UP001445335">
    <property type="component" value="Unassembled WGS sequence"/>
</dbReference>
<organism evidence="2 3">
    <name type="scientific">Elliptochloris bilobata</name>
    <dbReference type="NCBI Taxonomy" id="381761"/>
    <lineage>
        <taxon>Eukaryota</taxon>
        <taxon>Viridiplantae</taxon>
        <taxon>Chlorophyta</taxon>
        <taxon>core chlorophytes</taxon>
        <taxon>Trebouxiophyceae</taxon>
        <taxon>Trebouxiophyceae incertae sedis</taxon>
        <taxon>Elliptochloris clade</taxon>
        <taxon>Elliptochloris</taxon>
    </lineage>
</organism>
<proteinExistence type="predicted"/>
<gene>
    <name evidence="2" type="ORF">WJX81_007092</name>
</gene>
<evidence type="ECO:0000313" key="2">
    <source>
        <dbReference type="EMBL" id="KAK9822179.1"/>
    </source>
</evidence>
<accession>A0AAW1QL71</accession>
<name>A0AAW1QL71_9CHLO</name>
<keyword evidence="1" id="KW-1133">Transmembrane helix</keyword>
<dbReference type="EMBL" id="JALJOU010000091">
    <property type="protein sequence ID" value="KAK9822179.1"/>
    <property type="molecule type" value="Genomic_DNA"/>
</dbReference>
<feature type="transmembrane region" description="Helical" evidence="1">
    <location>
        <begin position="249"/>
        <end position="269"/>
    </location>
</feature>
<comment type="caution">
    <text evidence="2">The sequence shown here is derived from an EMBL/GenBank/DDBJ whole genome shotgun (WGS) entry which is preliminary data.</text>
</comment>
<reference evidence="2 3" key="1">
    <citation type="journal article" date="2024" name="Nat. Commun.">
        <title>Phylogenomics reveals the evolutionary origins of lichenization in chlorophyte algae.</title>
        <authorList>
            <person name="Puginier C."/>
            <person name="Libourel C."/>
            <person name="Otte J."/>
            <person name="Skaloud P."/>
            <person name="Haon M."/>
            <person name="Grisel S."/>
            <person name="Petersen M."/>
            <person name="Berrin J.G."/>
            <person name="Delaux P.M."/>
            <person name="Dal Grande F."/>
            <person name="Keller J."/>
        </authorList>
    </citation>
    <scope>NUCLEOTIDE SEQUENCE [LARGE SCALE GENOMIC DNA]</scope>
    <source>
        <strain evidence="2 3">SAG 245.80</strain>
    </source>
</reference>
<dbReference type="AlphaFoldDB" id="A0AAW1QL71"/>
<feature type="transmembrane region" description="Helical" evidence="1">
    <location>
        <begin position="215"/>
        <end position="234"/>
    </location>
</feature>
<keyword evidence="3" id="KW-1185">Reference proteome</keyword>
<keyword evidence="1" id="KW-0472">Membrane</keyword>
<sequence length="364" mass="37254">MASSLRAVAALLASSVDASLNSEEAASAARLLLPAGASLRLALAVGDGLLVTSGCLLSPGALTLALHMRADMAEGAVMAAATPTGWQAVSSGRSGGAAMLPAGVGGAAAALCVALGTANGTAGGAPGALQLYLRNRVADGSVAWATTLAALQALAAELAPRGPCPLGLRGALSGPSRKRRARPSPEALRMHTLWLTFRSADLEARYARWHSTQHCWLDWLGSAVICVMAAMVLLSRDPRHAMYRTSNTIALLAMFAALGLTALLAPGLLARRREAALTCATIVWCMRGLVLAWRLAPGSLAAPAEGSILVALERMALVERLAMSAVFFQVRFRALVPAALARWALAAAAVPPVCAAVHRAGAGP</sequence>
<evidence type="ECO:0000313" key="3">
    <source>
        <dbReference type="Proteomes" id="UP001445335"/>
    </source>
</evidence>
<evidence type="ECO:0000256" key="1">
    <source>
        <dbReference type="SAM" id="Phobius"/>
    </source>
</evidence>